<evidence type="ECO:0000313" key="2">
    <source>
        <dbReference type="Proteomes" id="UP000823201"/>
    </source>
</evidence>
<organism evidence="1 2">
    <name type="scientific">Sporolactobacillus spathodeae</name>
    <dbReference type="NCBI Taxonomy" id="1465502"/>
    <lineage>
        <taxon>Bacteria</taxon>
        <taxon>Bacillati</taxon>
        <taxon>Bacillota</taxon>
        <taxon>Bacilli</taxon>
        <taxon>Bacillales</taxon>
        <taxon>Sporolactobacillaceae</taxon>
        <taxon>Sporolactobacillus</taxon>
    </lineage>
</organism>
<name>A0ABS2QB53_9BACL</name>
<sequence>MPGTNRIYPAETADIKHFVSGINQRNDHYLHAIIEFDGFLNIASLKKALRSTFRALPMLTCRFVRSAEKAWWEEAGWTEDAMIDLIQTDNKEQTIQQQLICKPNELKGPQIHIGVVRTGENDSLAIVLNHMICDGGGIRDYLYLLATCYTTIEQQGDPSVIKMPLADHRSFQQVFEHLSAEQLKTIQETTVCHYPQTEKDHLPLQGDPSHPFVIRHRLAAERFDTIKKHAKQFNATINDALFAAYICAMADYLPVEKIILDCPVNARAYLPTDYQPGFCNLTSNIICAIPTHHGECYEEALTSVKKVMDEQKGSLSPLSVYWDLDQAYMTLPLNDAIKEFPKIYRIPINGMTNIGILDAEKLRFGSATPVNASISGSIKYAPYFQIAVTTFQKSMTFSTNFHGTENDFQFLDHLVTKMIGYFPE</sequence>
<reference evidence="1 2" key="1">
    <citation type="submission" date="2021-01" db="EMBL/GenBank/DDBJ databases">
        <title>Genomic Encyclopedia of Type Strains, Phase IV (KMG-IV): sequencing the most valuable type-strain genomes for metagenomic binning, comparative biology and taxonomic classification.</title>
        <authorList>
            <person name="Goeker M."/>
        </authorList>
    </citation>
    <scope>NUCLEOTIDE SEQUENCE [LARGE SCALE GENOMIC DNA]</scope>
    <source>
        <strain evidence="1 2">DSM 100968</strain>
    </source>
</reference>
<dbReference type="InterPro" id="IPR052058">
    <property type="entry name" value="Alcohol_O-acetyltransferase"/>
</dbReference>
<proteinExistence type="predicted"/>
<dbReference type="InterPro" id="IPR023213">
    <property type="entry name" value="CAT-like_dom_sf"/>
</dbReference>
<dbReference type="PANTHER" id="PTHR28037">
    <property type="entry name" value="ALCOHOL O-ACETYLTRANSFERASE 1-RELATED"/>
    <property type="match status" value="1"/>
</dbReference>
<protein>
    <submittedName>
        <fullName evidence="1">NRPS condensation-like uncharacterized protein</fullName>
    </submittedName>
</protein>
<gene>
    <name evidence="1" type="ORF">JOC27_001650</name>
</gene>
<accession>A0ABS2QB53</accession>
<keyword evidence="2" id="KW-1185">Reference proteome</keyword>
<dbReference type="Proteomes" id="UP000823201">
    <property type="component" value="Unassembled WGS sequence"/>
</dbReference>
<dbReference type="Gene3D" id="3.30.559.10">
    <property type="entry name" value="Chloramphenicol acetyltransferase-like domain"/>
    <property type="match status" value="1"/>
</dbReference>
<dbReference type="Gene3D" id="3.30.559.30">
    <property type="entry name" value="Nonribosomal peptide synthetase, condensation domain"/>
    <property type="match status" value="1"/>
</dbReference>
<evidence type="ECO:0000313" key="1">
    <source>
        <dbReference type="EMBL" id="MBM7658197.1"/>
    </source>
</evidence>
<comment type="caution">
    <text evidence="1">The sequence shown here is derived from an EMBL/GenBank/DDBJ whole genome shotgun (WGS) entry which is preliminary data.</text>
</comment>
<dbReference type="PANTHER" id="PTHR28037:SF1">
    <property type="entry name" value="ALCOHOL O-ACETYLTRANSFERASE 1-RELATED"/>
    <property type="match status" value="1"/>
</dbReference>
<dbReference type="EMBL" id="JAFBEV010000013">
    <property type="protein sequence ID" value="MBM7658197.1"/>
    <property type="molecule type" value="Genomic_DNA"/>
</dbReference>
<dbReference type="RefSeq" id="WP_239530090.1">
    <property type="nucleotide sequence ID" value="NZ_JAFBEV010000013.1"/>
</dbReference>
<dbReference type="SUPFAM" id="SSF52777">
    <property type="entry name" value="CoA-dependent acyltransferases"/>
    <property type="match status" value="2"/>
</dbReference>